<dbReference type="Proteomes" id="UP000193247">
    <property type="component" value="Unassembled WGS sequence"/>
</dbReference>
<dbReference type="InterPro" id="IPR014729">
    <property type="entry name" value="Rossmann-like_a/b/a_fold"/>
</dbReference>
<dbReference type="OrthoDB" id="3473874at2"/>
<evidence type="ECO:0000313" key="3">
    <source>
        <dbReference type="EMBL" id="OSC40536.1"/>
    </source>
</evidence>
<gene>
    <name evidence="3" type="ORF">B8W66_12685</name>
</gene>
<dbReference type="EMBL" id="NCXP01000013">
    <property type="protein sequence ID" value="OSC40536.1"/>
    <property type="molecule type" value="Genomic_DNA"/>
</dbReference>
<dbReference type="Gene3D" id="3.40.50.12370">
    <property type="match status" value="1"/>
</dbReference>
<dbReference type="Gene3D" id="3.40.50.620">
    <property type="entry name" value="HUPs"/>
    <property type="match status" value="1"/>
</dbReference>
<dbReference type="PANTHER" id="PTHR31964:SF113">
    <property type="entry name" value="USPA DOMAIN-CONTAINING PROTEIN"/>
    <property type="match status" value="1"/>
</dbReference>
<dbReference type="Pfam" id="PF00582">
    <property type="entry name" value="Usp"/>
    <property type="match status" value="2"/>
</dbReference>
<comment type="similarity">
    <text evidence="1">Belongs to the universal stress protein A family.</text>
</comment>
<name>A0A1X2LU94_9MYCO</name>
<accession>A0A1X2LU94</accession>
<keyword evidence="4" id="KW-1185">Reference proteome</keyword>
<sequence>MPVGVIVGYDGSPAANAAIDAGALLFPGAHGWITYLWVPPFASDRVRHRLRAVARDTNELSAMVEREGEHQAQRLVAMGVTLARTAGWDAEPLLKRTWGAEGLRFAQVVEEVHADLVLVGSRGLGGTQAVLGSISDMVVHYSVRPVVVVPHPMLATEYEALPEGPVLVGWDGSPGAETAFTAAGRVFPERDVLPVFVSEDTGATPSRDNPSGMGAHEVLQLHADRRHGSHARAVSEALVAAAADRGAAALVVGSRGRSTARKILLGSVALGALHHSHCPVMVVPSAWKDSSSGAEAAVAAD</sequence>
<dbReference type="InterPro" id="IPR006016">
    <property type="entry name" value="UspA"/>
</dbReference>
<evidence type="ECO:0000256" key="1">
    <source>
        <dbReference type="ARBA" id="ARBA00008791"/>
    </source>
</evidence>
<evidence type="ECO:0000313" key="4">
    <source>
        <dbReference type="Proteomes" id="UP000193247"/>
    </source>
</evidence>
<organism evidence="3 4">
    <name type="scientific">Mycobacterium decipiens</name>
    <dbReference type="NCBI Taxonomy" id="1430326"/>
    <lineage>
        <taxon>Bacteria</taxon>
        <taxon>Bacillati</taxon>
        <taxon>Actinomycetota</taxon>
        <taxon>Actinomycetes</taxon>
        <taxon>Mycobacteriales</taxon>
        <taxon>Mycobacteriaceae</taxon>
        <taxon>Mycobacterium</taxon>
    </lineage>
</organism>
<dbReference type="PRINTS" id="PR01438">
    <property type="entry name" value="UNVRSLSTRESS"/>
</dbReference>
<evidence type="ECO:0000259" key="2">
    <source>
        <dbReference type="Pfam" id="PF00582"/>
    </source>
</evidence>
<dbReference type="PANTHER" id="PTHR31964">
    <property type="entry name" value="ADENINE NUCLEOTIDE ALPHA HYDROLASES-LIKE SUPERFAMILY PROTEIN"/>
    <property type="match status" value="1"/>
</dbReference>
<feature type="domain" description="UspA" evidence="2">
    <location>
        <begin position="5"/>
        <end position="150"/>
    </location>
</feature>
<dbReference type="SUPFAM" id="SSF52402">
    <property type="entry name" value="Adenine nucleotide alpha hydrolases-like"/>
    <property type="match status" value="2"/>
</dbReference>
<feature type="domain" description="UspA" evidence="2">
    <location>
        <begin position="165"/>
        <end position="284"/>
    </location>
</feature>
<comment type="caution">
    <text evidence="3">The sequence shown here is derived from an EMBL/GenBank/DDBJ whole genome shotgun (WGS) entry which is preliminary data.</text>
</comment>
<reference evidence="3 4" key="1">
    <citation type="submission" date="2017-04" db="EMBL/GenBank/DDBJ databases">
        <title>The new phylogeny of genus Mycobacterium.</title>
        <authorList>
            <person name="Tortoli E."/>
            <person name="Trovato A."/>
            <person name="Cirillo D.M."/>
        </authorList>
    </citation>
    <scope>NUCLEOTIDE SEQUENCE [LARGE SCALE GENOMIC DNA]</scope>
    <source>
        <strain evidence="3 4">TBL 1200985</strain>
    </source>
</reference>
<dbReference type="AlphaFoldDB" id="A0A1X2LU94"/>
<protein>
    <submittedName>
        <fullName evidence="3">Universal stress protein</fullName>
    </submittedName>
</protein>
<proteinExistence type="inferred from homology"/>
<dbReference type="STRING" id="1430326.B8W66_12685"/>
<dbReference type="InterPro" id="IPR006015">
    <property type="entry name" value="Universal_stress_UspA"/>
</dbReference>
<dbReference type="RefSeq" id="WP_085325370.1">
    <property type="nucleotide sequence ID" value="NZ_NCXP01000013.1"/>
</dbReference>